<gene>
    <name evidence="1" type="ORF">LTR91_008963</name>
</gene>
<dbReference type="Proteomes" id="UP001175353">
    <property type="component" value="Unassembled WGS sequence"/>
</dbReference>
<protein>
    <submittedName>
        <fullName evidence="1">Uncharacterized protein</fullName>
    </submittedName>
</protein>
<evidence type="ECO:0000313" key="2">
    <source>
        <dbReference type="Proteomes" id="UP001175353"/>
    </source>
</evidence>
<sequence length="144" mass="15738">MVETGRPYLAPLQNVCEGAHDRARRSDAATDDELPLPGFVNALATWVAVFPRSGIIEGTAQSVRDCLNGGGSMQKDLQSLGNIMRTAEAQKAVSGFIEHTYPAQLNVALAAYLRIGTEQRISRMDSTSAICYNEVLHELWEGRM</sequence>
<keyword evidence="2" id="KW-1185">Reference proteome</keyword>
<name>A0AAN6KMA7_9PEZI</name>
<comment type="caution">
    <text evidence="1">The sequence shown here is derived from an EMBL/GenBank/DDBJ whole genome shotgun (WGS) entry which is preliminary data.</text>
</comment>
<dbReference type="EMBL" id="JAUJLE010000071">
    <property type="protein sequence ID" value="KAK0990300.1"/>
    <property type="molecule type" value="Genomic_DNA"/>
</dbReference>
<evidence type="ECO:0000313" key="1">
    <source>
        <dbReference type="EMBL" id="KAK0990300.1"/>
    </source>
</evidence>
<proteinExistence type="predicted"/>
<reference evidence="1" key="1">
    <citation type="submission" date="2023-06" db="EMBL/GenBank/DDBJ databases">
        <title>Black Yeasts Isolated from many extreme environments.</title>
        <authorList>
            <person name="Coleine C."/>
            <person name="Stajich J.E."/>
            <person name="Selbmann L."/>
        </authorList>
    </citation>
    <scope>NUCLEOTIDE SEQUENCE</scope>
    <source>
        <strain evidence="1">CCFEE 5200</strain>
    </source>
</reference>
<dbReference type="AlphaFoldDB" id="A0AAN6KMA7"/>
<organism evidence="1 2">
    <name type="scientific">Friedmanniomyces endolithicus</name>
    <dbReference type="NCBI Taxonomy" id="329885"/>
    <lineage>
        <taxon>Eukaryota</taxon>
        <taxon>Fungi</taxon>
        <taxon>Dikarya</taxon>
        <taxon>Ascomycota</taxon>
        <taxon>Pezizomycotina</taxon>
        <taxon>Dothideomycetes</taxon>
        <taxon>Dothideomycetidae</taxon>
        <taxon>Mycosphaerellales</taxon>
        <taxon>Teratosphaeriaceae</taxon>
        <taxon>Friedmanniomyces</taxon>
    </lineage>
</organism>
<accession>A0AAN6KMA7</accession>